<evidence type="ECO:0000259" key="5">
    <source>
        <dbReference type="Pfam" id="PF00171"/>
    </source>
</evidence>
<proteinExistence type="inferred from homology"/>
<evidence type="ECO:0000256" key="2">
    <source>
        <dbReference type="ARBA" id="ARBA00023002"/>
    </source>
</evidence>
<evidence type="ECO:0000256" key="1">
    <source>
        <dbReference type="ARBA" id="ARBA00009986"/>
    </source>
</evidence>
<evidence type="ECO:0000256" key="4">
    <source>
        <dbReference type="RuleBase" id="RU003345"/>
    </source>
</evidence>
<dbReference type="InterPro" id="IPR029510">
    <property type="entry name" value="Ald_DH_CS_GLU"/>
</dbReference>
<comment type="caution">
    <text evidence="6">The sequence shown here is derived from an EMBL/GenBank/DDBJ whole genome shotgun (WGS) entry which is preliminary data.</text>
</comment>
<dbReference type="PANTHER" id="PTHR43353:SF5">
    <property type="entry name" value="SUCCINATE-SEMIALDEHYDE DEHYDROGENASE, MITOCHONDRIAL"/>
    <property type="match status" value="1"/>
</dbReference>
<dbReference type="InterPro" id="IPR016162">
    <property type="entry name" value="Ald_DH_N"/>
</dbReference>
<gene>
    <name evidence="6" type="ORF">LJ656_13150</name>
</gene>
<reference evidence="6 7" key="1">
    <citation type="submission" date="2021-11" db="EMBL/GenBank/DDBJ databases">
        <authorList>
            <person name="Oh E.-T."/>
            <person name="Kim S.-B."/>
        </authorList>
    </citation>
    <scope>NUCLEOTIDE SEQUENCE [LARGE SCALE GENOMIC DNA]</scope>
    <source>
        <strain evidence="6 7">MMS20-SJTR3</strain>
    </source>
</reference>
<name>A0ABS8JUH1_9BURK</name>
<dbReference type="InterPro" id="IPR016163">
    <property type="entry name" value="Ald_DH_C"/>
</dbReference>
<dbReference type="InterPro" id="IPR016160">
    <property type="entry name" value="Ald_DH_CS_CYS"/>
</dbReference>
<dbReference type="PROSITE" id="PS00687">
    <property type="entry name" value="ALDEHYDE_DEHYDR_GLU"/>
    <property type="match status" value="1"/>
</dbReference>
<protein>
    <submittedName>
        <fullName evidence="6">NAD-dependent succinate-semialdehyde dehydrogenase</fullName>
    </submittedName>
</protein>
<dbReference type="Pfam" id="PF00171">
    <property type="entry name" value="Aldedh"/>
    <property type="match status" value="1"/>
</dbReference>
<dbReference type="RefSeq" id="WP_230509848.1">
    <property type="nucleotide sequence ID" value="NZ_JAJITD010000006.1"/>
</dbReference>
<comment type="similarity">
    <text evidence="1 4">Belongs to the aldehyde dehydrogenase family.</text>
</comment>
<dbReference type="InterPro" id="IPR015590">
    <property type="entry name" value="Aldehyde_DH_dom"/>
</dbReference>
<keyword evidence="7" id="KW-1185">Reference proteome</keyword>
<evidence type="ECO:0000313" key="7">
    <source>
        <dbReference type="Proteomes" id="UP001431019"/>
    </source>
</evidence>
<dbReference type="SUPFAM" id="SSF53720">
    <property type="entry name" value="ALDH-like"/>
    <property type="match status" value="1"/>
</dbReference>
<dbReference type="PROSITE" id="PS00070">
    <property type="entry name" value="ALDEHYDE_DEHYDR_CYS"/>
    <property type="match status" value="1"/>
</dbReference>
<dbReference type="InterPro" id="IPR016161">
    <property type="entry name" value="Ald_DH/histidinol_DH"/>
</dbReference>
<dbReference type="InterPro" id="IPR050740">
    <property type="entry name" value="Aldehyde_DH_Superfamily"/>
</dbReference>
<feature type="domain" description="Aldehyde dehydrogenase" evidence="5">
    <location>
        <begin position="19"/>
        <end position="477"/>
    </location>
</feature>
<dbReference type="CDD" id="cd07103">
    <property type="entry name" value="ALDH_F5_SSADH_GabD"/>
    <property type="match status" value="1"/>
</dbReference>
<dbReference type="EMBL" id="JAJITD010000006">
    <property type="protein sequence ID" value="MCC8393539.1"/>
    <property type="molecule type" value="Genomic_DNA"/>
</dbReference>
<dbReference type="Proteomes" id="UP001431019">
    <property type="component" value="Unassembled WGS sequence"/>
</dbReference>
<evidence type="ECO:0000256" key="3">
    <source>
        <dbReference type="PROSITE-ProRule" id="PRU10007"/>
    </source>
</evidence>
<accession>A0ABS8JUH1</accession>
<dbReference type="Gene3D" id="3.40.605.10">
    <property type="entry name" value="Aldehyde Dehydrogenase, Chain A, domain 1"/>
    <property type="match status" value="1"/>
</dbReference>
<organism evidence="6 7">
    <name type="scientific">Paraburkholderia sejongensis</name>
    <dbReference type="NCBI Taxonomy" id="2886946"/>
    <lineage>
        <taxon>Bacteria</taxon>
        <taxon>Pseudomonadati</taxon>
        <taxon>Pseudomonadota</taxon>
        <taxon>Betaproteobacteria</taxon>
        <taxon>Burkholderiales</taxon>
        <taxon>Burkholderiaceae</taxon>
        <taxon>Paraburkholderia</taxon>
    </lineage>
</organism>
<feature type="active site" evidence="3">
    <location>
        <position position="256"/>
    </location>
</feature>
<keyword evidence="2 4" id="KW-0560">Oxidoreductase</keyword>
<dbReference type="Gene3D" id="3.40.309.10">
    <property type="entry name" value="Aldehyde Dehydrogenase, Chain A, domain 2"/>
    <property type="match status" value="1"/>
</dbReference>
<dbReference type="PANTHER" id="PTHR43353">
    <property type="entry name" value="SUCCINATE-SEMIALDEHYDE DEHYDROGENASE, MITOCHONDRIAL"/>
    <property type="match status" value="1"/>
</dbReference>
<sequence>MLLGHPVLFKSLCYVDGRWIHSASAASVAVQNPANQEVLGHVPMLDAAQITAALDAAQRAFTTWRWLPVAKRSALLLRWHELILRHQQDLAAILSLEQGKPLAEARGEIAYGASFVEWFAHEVRRLNGRTIPTHIDGAHLGTIVEPVGVAALITPWNFPCAMLTRKAAAALAAGCTVVAKPAHETPFSALALAQLAEEAGFPAGVFNVVLGEPQMAMQTLVSDRRVRSVSFTGSTRVGALVMQTAANAGIKKTALELGGNAPFIVTEDADLEQAVRVAVAAKFQTSGQDCCAANRIFVARPLYEAFVERYSDAVRALKVGDAFEPGVDVGPLMHQAAFDATAQRVADARDKGARITVGGAAHERGGWFFQPTVAADAAAGMRIYDEENFAPISAVTPFDSLDEVVERANDTEFGLAAYVCAKELNTVFQLIRRLDFAMLSVNGAKFTGAPIPFGGIKSSGLGREGGAEGFEPFVETRYFCLGQLGLPVTDSMPARDAASAMAANATA</sequence>
<evidence type="ECO:0000313" key="6">
    <source>
        <dbReference type="EMBL" id="MCC8393539.1"/>
    </source>
</evidence>